<organism evidence="1 2">
    <name type="scientific">Hufsiella ginkgonis</name>
    <dbReference type="NCBI Taxonomy" id="2695274"/>
    <lineage>
        <taxon>Bacteria</taxon>
        <taxon>Pseudomonadati</taxon>
        <taxon>Bacteroidota</taxon>
        <taxon>Sphingobacteriia</taxon>
        <taxon>Sphingobacteriales</taxon>
        <taxon>Sphingobacteriaceae</taxon>
        <taxon>Hufsiella</taxon>
    </lineage>
</organism>
<dbReference type="Proteomes" id="UP000451233">
    <property type="component" value="Unassembled WGS sequence"/>
</dbReference>
<sequence>MRVVAELPRPDCKITIFSMNMKFIIKFEKGVLEQTYKLSEIDMMKGLDSVFEILDEAFIATVVQRFEGMSADFRQAYQRHEY</sequence>
<reference evidence="1 2" key="1">
    <citation type="submission" date="2019-11" db="EMBL/GenBank/DDBJ databases">
        <title>Pedobacter sp. HMF7056 Genome sequencing and assembly.</title>
        <authorList>
            <person name="Kang H."/>
            <person name="Kim H."/>
            <person name="Joh K."/>
        </authorList>
    </citation>
    <scope>NUCLEOTIDE SEQUENCE [LARGE SCALE GENOMIC DNA]</scope>
    <source>
        <strain evidence="1 2">HMF7056</strain>
    </source>
</reference>
<protein>
    <submittedName>
        <fullName evidence="1">Uncharacterized protein</fullName>
    </submittedName>
</protein>
<name>A0A7K1Y0S9_9SPHI</name>
<proteinExistence type="predicted"/>
<accession>A0A7K1Y0S9</accession>
<keyword evidence="2" id="KW-1185">Reference proteome</keyword>
<evidence type="ECO:0000313" key="2">
    <source>
        <dbReference type="Proteomes" id="UP000451233"/>
    </source>
</evidence>
<dbReference type="RefSeq" id="WP_160907283.1">
    <property type="nucleotide sequence ID" value="NZ_WVHS01000003.1"/>
</dbReference>
<dbReference type="EMBL" id="WVHS01000003">
    <property type="protein sequence ID" value="MXV16276.1"/>
    <property type="molecule type" value="Genomic_DNA"/>
</dbReference>
<gene>
    <name evidence="1" type="ORF">GS398_13260</name>
</gene>
<evidence type="ECO:0000313" key="1">
    <source>
        <dbReference type="EMBL" id="MXV16276.1"/>
    </source>
</evidence>
<comment type="caution">
    <text evidence="1">The sequence shown here is derived from an EMBL/GenBank/DDBJ whole genome shotgun (WGS) entry which is preliminary data.</text>
</comment>
<dbReference type="AlphaFoldDB" id="A0A7K1Y0S9"/>